<name>A0A5K1JVH7_9APHY</name>
<dbReference type="SUPFAM" id="SSF144091">
    <property type="entry name" value="Rhomboid-like"/>
    <property type="match status" value="1"/>
</dbReference>
<dbReference type="PANTHER" id="PTHR11009">
    <property type="entry name" value="DER1-LIKE PROTEIN, DERLIN"/>
    <property type="match status" value="1"/>
</dbReference>
<evidence type="ECO:0000256" key="5">
    <source>
        <dbReference type="ARBA" id="ARBA00022989"/>
    </source>
</evidence>
<dbReference type="GO" id="GO:0006950">
    <property type="term" value="P:response to stress"/>
    <property type="evidence" value="ECO:0007669"/>
    <property type="project" value="UniProtKB-ARBA"/>
</dbReference>
<proteinExistence type="inferred from homology"/>
<protein>
    <recommendedName>
        <fullName evidence="7">Derlin</fullName>
    </recommendedName>
</protein>
<dbReference type="AlphaFoldDB" id="A0A5K1JVH7"/>
<feature type="transmembrane region" description="Helical" evidence="7">
    <location>
        <begin position="43"/>
        <end position="65"/>
    </location>
</feature>
<keyword evidence="5 7" id="KW-1133">Transmembrane helix</keyword>
<evidence type="ECO:0000256" key="7">
    <source>
        <dbReference type="RuleBase" id="RU363059"/>
    </source>
</evidence>
<feature type="transmembrane region" description="Helical" evidence="7">
    <location>
        <begin position="379"/>
        <end position="402"/>
    </location>
</feature>
<feature type="transmembrane region" description="Helical" evidence="7">
    <location>
        <begin position="85"/>
        <end position="103"/>
    </location>
</feature>
<dbReference type="GO" id="GO:0005789">
    <property type="term" value="C:endoplasmic reticulum membrane"/>
    <property type="evidence" value="ECO:0007669"/>
    <property type="project" value="UniProtKB-SubCell"/>
</dbReference>
<gene>
    <name evidence="8" type="primary">O74686</name>
</gene>
<feature type="transmembrane region" description="Helical" evidence="7">
    <location>
        <begin position="160"/>
        <end position="178"/>
    </location>
</feature>
<organism evidence="8">
    <name type="scientific">Ganoderma boninense</name>
    <dbReference type="NCBI Taxonomy" id="34458"/>
    <lineage>
        <taxon>Eukaryota</taxon>
        <taxon>Fungi</taxon>
        <taxon>Dikarya</taxon>
        <taxon>Basidiomycota</taxon>
        <taxon>Agaricomycotina</taxon>
        <taxon>Agaricomycetes</taxon>
        <taxon>Polyporales</taxon>
        <taxon>Polyporaceae</taxon>
        <taxon>Ganoderma</taxon>
    </lineage>
</organism>
<dbReference type="InterPro" id="IPR035952">
    <property type="entry name" value="Rhomboid-like_sf"/>
</dbReference>
<evidence type="ECO:0000256" key="6">
    <source>
        <dbReference type="ARBA" id="ARBA00023136"/>
    </source>
</evidence>
<evidence type="ECO:0000313" key="8">
    <source>
        <dbReference type="EMBL" id="VWO95957.1"/>
    </source>
</evidence>
<accession>A0A5K1JVH7</accession>
<comment type="similarity">
    <text evidence="2 7">Belongs to the derlin family.</text>
</comment>
<comment type="subcellular location">
    <subcellularLocation>
        <location evidence="1 7">Endoplasmic reticulum membrane</location>
        <topology evidence="1 7">Multi-pass membrane protein</topology>
    </subcellularLocation>
</comment>
<dbReference type="InterPro" id="IPR007599">
    <property type="entry name" value="DER1"/>
</dbReference>
<evidence type="ECO:0000256" key="3">
    <source>
        <dbReference type="ARBA" id="ARBA00022692"/>
    </source>
</evidence>
<reference evidence="8" key="1">
    <citation type="submission" date="2019-10" db="EMBL/GenBank/DDBJ databases">
        <authorList>
            <person name="Nor Muhammad N."/>
        </authorList>
    </citation>
    <scope>NUCLEOTIDE SEQUENCE</scope>
</reference>
<keyword evidence="6 7" id="KW-0472">Membrane</keyword>
<comment type="caution">
    <text evidence="7">Lacks conserved residue(s) required for the propagation of feature annotation.</text>
</comment>
<feature type="transmembrane region" description="Helical" evidence="7">
    <location>
        <begin position="110"/>
        <end position="126"/>
    </location>
</feature>
<keyword evidence="3 7" id="KW-0812">Transmembrane</keyword>
<comment type="function">
    <text evidence="7">May be involved in the degradation of misfolded endoplasmic reticulum (ER) luminal proteins.</text>
</comment>
<keyword evidence="4 7" id="KW-0256">Endoplasmic reticulum</keyword>
<sequence>MMMQLVSPYKLLFVRELVTQRYELVGRRATVIAMQVTNVIPKVWRAFTTFFIGGSGINFIFDVAMFYRNSDELESKHFEGRSADYAWQLFLASLGILGFNLPLRTFVHTRALLIALTYVSSMLAPAGSQTSFWGLITFPVKYLPYAFIAMDLLMGGPQAAAVSISGAVVGHLWWWGVWDNGVLRGLASAPRFLRSLMGEDGGDGRPRNLGGGVYAVPPRREEPARPAGRNWGPGLTITLSIKLEAVSFGSVMFTGKRILATGQIWRPFTSFFIGVEDMRPISFIIEVVMFYRNSLDIESHHFPVSSADYAWQLFLVCLNILILNLPLGSATHTHAFLMALIYLSCALAPAGAQTSFWGLVTLPVKYLPYVYILMDYLNLGPHAAAVSISGAVVAHLWWWGVWDTDALRPWARAPWFVRSLMGEDGRRRNLGGGVYVEPPARVRENAARGTGIKNWGGGRRLGD</sequence>
<evidence type="ECO:0000256" key="2">
    <source>
        <dbReference type="ARBA" id="ARBA00008917"/>
    </source>
</evidence>
<evidence type="ECO:0000256" key="4">
    <source>
        <dbReference type="ARBA" id="ARBA00022824"/>
    </source>
</evidence>
<feature type="transmembrane region" description="Helical" evidence="7">
    <location>
        <begin position="309"/>
        <end position="327"/>
    </location>
</feature>
<dbReference type="Pfam" id="PF04511">
    <property type="entry name" value="DER1"/>
    <property type="match status" value="2"/>
</dbReference>
<dbReference type="EMBL" id="LR725249">
    <property type="protein sequence ID" value="VWO95957.1"/>
    <property type="molecule type" value="Genomic_DNA"/>
</dbReference>
<feature type="transmembrane region" description="Helical" evidence="7">
    <location>
        <begin position="339"/>
        <end position="359"/>
    </location>
</feature>
<evidence type="ECO:0000256" key="1">
    <source>
        <dbReference type="ARBA" id="ARBA00004477"/>
    </source>
</evidence>